<comment type="caution">
    <text evidence="3">The sequence shown here is derived from an EMBL/GenBank/DDBJ whole genome shotgun (WGS) entry which is preliminary data.</text>
</comment>
<feature type="compositionally biased region" description="Low complexity" evidence="1">
    <location>
        <begin position="599"/>
        <end position="622"/>
    </location>
</feature>
<feature type="region of interest" description="Disordered" evidence="1">
    <location>
        <begin position="655"/>
        <end position="697"/>
    </location>
</feature>
<keyword evidence="2" id="KW-1133">Transmembrane helix</keyword>
<keyword evidence="2" id="KW-0472">Membrane</keyword>
<reference evidence="3 4" key="1">
    <citation type="journal article" date="2020" name="Genome Biol. Evol.">
        <title>Comparative genomics of Sclerotiniaceae.</title>
        <authorList>
            <person name="Valero Jimenez C.A."/>
            <person name="Steentjes M."/>
            <person name="Scholten O.E."/>
            <person name="Van Kan J.A.L."/>
        </authorList>
    </citation>
    <scope>NUCLEOTIDE SEQUENCE [LARGE SCALE GENOMIC DNA]</scope>
    <source>
        <strain evidence="3 4">B1</strain>
    </source>
</reference>
<feature type="compositionally biased region" description="Polar residues" evidence="1">
    <location>
        <begin position="688"/>
        <end position="697"/>
    </location>
</feature>
<evidence type="ECO:0000256" key="2">
    <source>
        <dbReference type="SAM" id="Phobius"/>
    </source>
</evidence>
<proteinExistence type="predicted"/>
<keyword evidence="4" id="KW-1185">Reference proteome</keyword>
<gene>
    <name evidence="3" type="ORF">EAE98_006623</name>
</gene>
<dbReference type="EMBL" id="RCSX01000014">
    <property type="protein sequence ID" value="KAF7926328.1"/>
    <property type="molecule type" value="Genomic_DNA"/>
</dbReference>
<sequence>MGASSALYLMARAELYDGSEPASTFLKDVQSSGNNTVAEGIIENLVFAESKSVRTSTIILAAFNVLASFATAASILYDCYWASKRCNPKFKASKFCVSMIHPAETFPLVLSIGIIIQGLVFAAVQGEGLHSLFTFGCGTIAQFMWIALFIVPYIQLVFGLECAIRSLKKTPFQPRGKYDVSICLGTIVLMLVATWIPTNLFPQKNRCFASLVWFVSRYGTFGLCVYSAVAGLLIISALTIFVRLSKTTLVERNQRIAASRMVYYLVVGVVSLGFVIPYFVSQAIGHGNFKLAMMATVVLNLSGLMNGLLHLFLRSNTATTSFGPRGRSWPSNKHEIRMWGPNELAFSDQIMDPVPAPVSPRSGLVSRAESQKSLITSSDKRNFISMADLSVSQPPTHSPTKPNPLRSNFVTQMSSVPIPPTPTEHFPSEYTRKQSYSLFPTPAPDSPDALATPHMNRSALESVYDISDLSDLVPPPPLHGKIGHRRGSSVSSSATVQIGIRFSQAPPSPAVPKTLPLALPATTYELTALPATTFQGPALPSMTYSPTSKLNPAPKTMTAPSRAHLPPLQTTNLTRNAIPVPLRSPFRPSPLASTNITTQQQQQQSPTMSYSPRSTSPQQSPSFVNKTLPVVPNPSTPKQPAIERLENSDAIFQLSPTVYTPPGDSPQRKGSVRTIPTISDSNRRQSRLRQGSNGQWI</sequence>
<dbReference type="Proteomes" id="UP000783213">
    <property type="component" value="Unassembled WGS sequence"/>
</dbReference>
<dbReference type="RefSeq" id="XP_038809491.1">
    <property type="nucleotide sequence ID" value="XM_038954246.1"/>
</dbReference>
<accession>A0ABQ7IKP8</accession>
<evidence type="ECO:0008006" key="5">
    <source>
        <dbReference type="Google" id="ProtNLM"/>
    </source>
</evidence>
<feature type="region of interest" description="Disordered" evidence="1">
    <location>
        <begin position="536"/>
        <end position="640"/>
    </location>
</feature>
<evidence type="ECO:0000313" key="3">
    <source>
        <dbReference type="EMBL" id="KAF7926328.1"/>
    </source>
</evidence>
<keyword evidence="2" id="KW-0812">Transmembrane</keyword>
<evidence type="ECO:0000313" key="4">
    <source>
        <dbReference type="Proteomes" id="UP000783213"/>
    </source>
</evidence>
<feature type="transmembrane region" description="Helical" evidence="2">
    <location>
        <begin position="262"/>
        <end position="280"/>
    </location>
</feature>
<feature type="transmembrane region" description="Helical" evidence="2">
    <location>
        <begin position="58"/>
        <end position="82"/>
    </location>
</feature>
<organism evidence="3 4">
    <name type="scientific">Botrytis deweyae</name>
    <dbReference type="NCBI Taxonomy" id="2478750"/>
    <lineage>
        <taxon>Eukaryota</taxon>
        <taxon>Fungi</taxon>
        <taxon>Dikarya</taxon>
        <taxon>Ascomycota</taxon>
        <taxon>Pezizomycotina</taxon>
        <taxon>Leotiomycetes</taxon>
        <taxon>Helotiales</taxon>
        <taxon>Sclerotiniaceae</taxon>
        <taxon>Botrytis</taxon>
    </lineage>
</organism>
<feature type="transmembrane region" description="Helical" evidence="2">
    <location>
        <begin position="292"/>
        <end position="313"/>
    </location>
</feature>
<feature type="transmembrane region" description="Helical" evidence="2">
    <location>
        <begin position="218"/>
        <end position="242"/>
    </location>
</feature>
<protein>
    <recommendedName>
        <fullName evidence="5">G-protein coupled receptors family 3 profile domain-containing protein</fullName>
    </recommendedName>
</protein>
<feature type="transmembrane region" description="Helical" evidence="2">
    <location>
        <begin position="132"/>
        <end position="158"/>
    </location>
</feature>
<feature type="transmembrane region" description="Helical" evidence="2">
    <location>
        <begin position="103"/>
        <end position="126"/>
    </location>
</feature>
<name>A0ABQ7IKP8_9HELO</name>
<feature type="transmembrane region" description="Helical" evidence="2">
    <location>
        <begin position="178"/>
        <end position="198"/>
    </location>
</feature>
<evidence type="ECO:0000256" key="1">
    <source>
        <dbReference type="SAM" id="MobiDB-lite"/>
    </source>
</evidence>
<dbReference type="GeneID" id="62233397"/>